<accession>A0A4V6D6C7</accession>
<dbReference type="EMBL" id="CM016556">
    <property type="protein sequence ID" value="TKW13836.1"/>
    <property type="molecule type" value="Genomic_DNA"/>
</dbReference>
<evidence type="ECO:0000313" key="2">
    <source>
        <dbReference type="Proteomes" id="UP000298652"/>
    </source>
</evidence>
<evidence type="ECO:0000313" key="1">
    <source>
        <dbReference type="EMBL" id="TKW13836.1"/>
    </source>
</evidence>
<gene>
    <name evidence="1" type="ORF">SEVIR_5G127200v2</name>
</gene>
<protein>
    <submittedName>
        <fullName evidence="1">Uncharacterized protein</fullName>
    </submittedName>
</protein>
<organism evidence="1 2">
    <name type="scientific">Setaria viridis</name>
    <name type="common">Green bristlegrass</name>
    <name type="synonym">Setaria italica subsp. viridis</name>
    <dbReference type="NCBI Taxonomy" id="4556"/>
    <lineage>
        <taxon>Eukaryota</taxon>
        <taxon>Viridiplantae</taxon>
        <taxon>Streptophyta</taxon>
        <taxon>Embryophyta</taxon>
        <taxon>Tracheophyta</taxon>
        <taxon>Spermatophyta</taxon>
        <taxon>Magnoliopsida</taxon>
        <taxon>Liliopsida</taxon>
        <taxon>Poales</taxon>
        <taxon>Poaceae</taxon>
        <taxon>PACMAD clade</taxon>
        <taxon>Panicoideae</taxon>
        <taxon>Panicodae</taxon>
        <taxon>Paniceae</taxon>
        <taxon>Cenchrinae</taxon>
        <taxon>Setaria</taxon>
    </lineage>
</organism>
<sequence length="128" mass="14691">MSCMYQSNIVSYARTKLLSMWPNVEALTIHSPGMPITVCISQTLNPLLVRLKTHQWCQANSSISSTCMFVSSRLGWPFPRPMITFLWFLSLTLLLYRRPSVSFFRDRALARILLRGKEEGKTVLHSVI</sequence>
<dbReference type="Proteomes" id="UP000298652">
    <property type="component" value="Chromosome 5"/>
</dbReference>
<proteinExistence type="predicted"/>
<dbReference type="AlphaFoldDB" id="A0A4V6D6C7"/>
<name>A0A4V6D6C7_SETVI</name>
<reference evidence="1" key="1">
    <citation type="submission" date="2019-03" db="EMBL/GenBank/DDBJ databases">
        <title>WGS assembly of Setaria viridis.</title>
        <authorList>
            <person name="Huang P."/>
            <person name="Jenkins J."/>
            <person name="Grimwood J."/>
            <person name="Barry K."/>
            <person name="Healey A."/>
            <person name="Mamidi S."/>
            <person name="Sreedasyam A."/>
            <person name="Shu S."/>
            <person name="Feldman M."/>
            <person name="Wu J."/>
            <person name="Yu Y."/>
            <person name="Chen C."/>
            <person name="Johnson J."/>
            <person name="Rokhsar D."/>
            <person name="Baxter I."/>
            <person name="Schmutz J."/>
            <person name="Brutnell T."/>
            <person name="Kellogg E."/>
        </authorList>
    </citation>
    <scope>NUCLEOTIDE SEQUENCE [LARGE SCALE GENOMIC DNA]</scope>
</reference>
<dbReference type="Gramene" id="TKW13836">
    <property type="protein sequence ID" value="TKW13836"/>
    <property type="gene ID" value="SEVIR_5G127200v2"/>
</dbReference>
<keyword evidence="2" id="KW-1185">Reference proteome</keyword>